<keyword evidence="19" id="KW-0496">Mitochondrion</keyword>
<evidence type="ECO:0000256" key="3">
    <source>
        <dbReference type="ARBA" id="ARBA00004173"/>
    </source>
</evidence>
<dbReference type="Gene3D" id="1.10.287.690">
    <property type="entry name" value="Helix hairpin bin"/>
    <property type="match status" value="1"/>
</dbReference>
<dbReference type="InterPro" id="IPR050240">
    <property type="entry name" value="DNA_pol_type-B"/>
</dbReference>
<keyword evidence="13 22" id="KW-0862">Zinc</keyword>
<dbReference type="GO" id="GO:0005739">
    <property type="term" value="C:mitochondrion"/>
    <property type="evidence" value="ECO:0007669"/>
    <property type="project" value="UniProtKB-SubCell"/>
</dbReference>
<keyword evidence="17 22" id="KW-0411">Iron-sulfur</keyword>
<keyword evidence="20 22" id="KW-0539">Nucleus</keyword>
<evidence type="ECO:0000313" key="27">
    <source>
        <dbReference type="EMBL" id="KAG9255346.1"/>
    </source>
</evidence>
<evidence type="ECO:0000256" key="5">
    <source>
        <dbReference type="ARBA" id="ARBA00022485"/>
    </source>
</evidence>
<keyword evidence="5 22" id="KW-0004">4Fe-4S</keyword>
<evidence type="ECO:0000256" key="11">
    <source>
        <dbReference type="ARBA" id="ARBA00022771"/>
    </source>
</evidence>
<evidence type="ECO:0000256" key="10">
    <source>
        <dbReference type="ARBA" id="ARBA00022723"/>
    </source>
</evidence>
<comment type="caution">
    <text evidence="27">The sequence shown here is derived from an EMBL/GenBank/DDBJ whole genome shotgun (WGS) entry which is preliminary data.</text>
</comment>
<dbReference type="InterPro" id="IPR025687">
    <property type="entry name" value="Znf-C4pol"/>
</dbReference>
<reference evidence="27" key="1">
    <citation type="journal article" date="2021" name="IMA Fungus">
        <title>Genomic characterization of three marine fungi, including Emericellopsis atlantica sp. nov. with signatures of a generalist lifestyle and marine biomass degradation.</title>
        <authorList>
            <person name="Hagestad O.C."/>
            <person name="Hou L."/>
            <person name="Andersen J.H."/>
            <person name="Hansen E.H."/>
            <person name="Altermark B."/>
            <person name="Li C."/>
            <person name="Kuhnert E."/>
            <person name="Cox R.J."/>
            <person name="Crous P.W."/>
            <person name="Spatafora J.W."/>
            <person name="Lail K."/>
            <person name="Amirebrahimi M."/>
            <person name="Lipzen A."/>
            <person name="Pangilinan J."/>
            <person name="Andreopoulos W."/>
            <person name="Hayes R.D."/>
            <person name="Ng V."/>
            <person name="Grigoriev I.V."/>
            <person name="Jackson S.A."/>
            <person name="Sutton T.D.S."/>
            <person name="Dobson A.D.W."/>
            <person name="Rama T."/>
        </authorList>
    </citation>
    <scope>NUCLEOTIDE SEQUENCE</scope>
    <source>
        <strain evidence="27">TS7</strain>
    </source>
</reference>
<evidence type="ECO:0000256" key="14">
    <source>
        <dbReference type="ARBA" id="ARBA00022839"/>
    </source>
</evidence>
<keyword evidence="11 22" id="KW-0863">Zinc-finger</keyword>
<dbReference type="GO" id="GO:0006297">
    <property type="term" value="P:nucleotide-excision repair, DNA gap filling"/>
    <property type="evidence" value="ECO:0007669"/>
    <property type="project" value="TreeGrafter"/>
</dbReference>
<dbReference type="Pfam" id="PF03104">
    <property type="entry name" value="DNA_pol_B_exo1"/>
    <property type="match status" value="1"/>
</dbReference>
<keyword evidence="14" id="KW-0269">Exonuclease</keyword>
<dbReference type="PANTHER" id="PTHR10322">
    <property type="entry name" value="DNA POLYMERASE CATALYTIC SUBUNIT"/>
    <property type="match status" value="1"/>
</dbReference>
<dbReference type="OrthoDB" id="2414538at2759"/>
<keyword evidence="16 22" id="KW-0408">Iron</keyword>
<dbReference type="Pfam" id="PF14260">
    <property type="entry name" value="zf-C4pol"/>
    <property type="match status" value="1"/>
</dbReference>
<feature type="domain" description="DNA-directed DNA polymerase family B exonuclease" evidence="25">
    <location>
        <begin position="241"/>
        <end position="474"/>
    </location>
</feature>
<keyword evidence="6 22" id="KW-0808">Transferase</keyword>
<evidence type="ECO:0000256" key="12">
    <source>
        <dbReference type="ARBA" id="ARBA00022801"/>
    </source>
</evidence>
<evidence type="ECO:0000256" key="13">
    <source>
        <dbReference type="ARBA" id="ARBA00022833"/>
    </source>
</evidence>
<evidence type="ECO:0000256" key="9">
    <source>
        <dbReference type="ARBA" id="ARBA00022722"/>
    </source>
</evidence>
<evidence type="ECO:0000256" key="19">
    <source>
        <dbReference type="ARBA" id="ARBA00023128"/>
    </source>
</evidence>
<evidence type="ECO:0000256" key="15">
    <source>
        <dbReference type="ARBA" id="ARBA00022932"/>
    </source>
</evidence>
<dbReference type="GO" id="GO:0000166">
    <property type="term" value="F:nucleotide binding"/>
    <property type="evidence" value="ECO:0007669"/>
    <property type="project" value="InterPro"/>
</dbReference>
<evidence type="ECO:0000256" key="4">
    <source>
        <dbReference type="ARBA" id="ARBA00005755"/>
    </source>
</evidence>
<evidence type="ECO:0000256" key="20">
    <source>
        <dbReference type="ARBA" id="ARBA00023242"/>
    </source>
</evidence>
<dbReference type="CDD" id="cd05533">
    <property type="entry name" value="POLBc_delta"/>
    <property type="match status" value="1"/>
</dbReference>
<dbReference type="InterPro" id="IPR012337">
    <property type="entry name" value="RNaseH-like_sf"/>
</dbReference>
<dbReference type="InterPro" id="IPR023211">
    <property type="entry name" value="DNA_pol_palm_dom_sf"/>
</dbReference>
<proteinExistence type="inferred from homology"/>
<name>A0A9P8CS35_9HYPO</name>
<evidence type="ECO:0000256" key="22">
    <source>
        <dbReference type="RuleBase" id="RU000442"/>
    </source>
</evidence>
<comment type="catalytic activity">
    <reaction evidence="21 22">
        <text>DNA(n) + a 2'-deoxyribonucleoside 5'-triphosphate = DNA(n+1) + diphosphate</text>
        <dbReference type="Rhea" id="RHEA:22508"/>
        <dbReference type="Rhea" id="RHEA-COMP:17339"/>
        <dbReference type="Rhea" id="RHEA-COMP:17340"/>
        <dbReference type="ChEBI" id="CHEBI:33019"/>
        <dbReference type="ChEBI" id="CHEBI:61560"/>
        <dbReference type="ChEBI" id="CHEBI:173112"/>
        <dbReference type="EC" id="2.7.7.7"/>
    </reaction>
</comment>
<evidence type="ECO:0000313" key="28">
    <source>
        <dbReference type="Proteomes" id="UP000887229"/>
    </source>
</evidence>
<dbReference type="PRINTS" id="PR00106">
    <property type="entry name" value="DNAPOLB"/>
</dbReference>
<evidence type="ECO:0000259" key="24">
    <source>
        <dbReference type="Pfam" id="PF00136"/>
    </source>
</evidence>
<dbReference type="EC" id="2.7.7.7" evidence="22"/>
<dbReference type="InterPro" id="IPR043502">
    <property type="entry name" value="DNA/RNA_pol_sf"/>
</dbReference>
<evidence type="ECO:0000256" key="23">
    <source>
        <dbReference type="SAM" id="MobiDB-lite"/>
    </source>
</evidence>
<dbReference type="GeneID" id="70291123"/>
<dbReference type="GO" id="GO:0003677">
    <property type="term" value="F:DNA binding"/>
    <property type="evidence" value="ECO:0007669"/>
    <property type="project" value="UniProtKB-KW"/>
</dbReference>
<dbReference type="GO" id="GO:0008296">
    <property type="term" value="F:3'-5'-DNA exonuclease activity"/>
    <property type="evidence" value="ECO:0007669"/>
    <property type="project" value="TreeGrafter"/>
</dbReference>
<dbReference type="SUPFAM" id="SSF56672">
    <property type="entry name" value="DNA/RNA polymerases"/>
    <property type="match status" value="1"/>
</dbReference>
<protein>
    <recommendedName>
        <fullName evidence="22">DNA polymerase</fullName>
        <ecNumber evidence="22">2.7.7.7</ecNumber>
    </recommendedName>
</protein>
<dbReference type="PROSITE" id="PS00116">
    <property type="entry name" value="DNA_POLYMERASE_B"/>
    <property type="match status" value="1"/>
</dbReference>
<dbReference type="GO" id="GO:0043625">
    <property type="term" value="C:delta DNA polymerase complex"/>
    <property type="evidence" value="ECO:0007669"/>
    <property type="project" value="TreeGrafter"/>
</dbReference>
<dbReference type="Pfam" id="PF00136">
    <property type="entry name" value="DNA_pol_B"/>
    <property type="match status" value="1"/>
</dbReference>
<feature type="region of interest" description="Disordered" evidence="23">
    <location>
        <begin position="1"/>
        <end position="71"/>
    </location>
</feature>
<sequence length="1107" mass="124696">MASTVLPQKRVLGESKTCQNIPSTPSAAKKRKTGDFGSSPATARIPGSQYGPRSKMPGSSQPKSAFESEVLEKLSQDISSAKQNSADKDQSWDRPPVEDFIPARDALIFQSIEAEDGTLHGGRATVKLFGVTEKGNSVMLHVTDFKHYLYVAAPVSFQPQDCPAFKAYLETQVAQHQPAIHSVQLLMRESMYGFQGNVTNPYLKITVTDPKYITKVRMLIKDGNANWKGMWKAVDGGIMTFDNIQYVLRFMVDTKLQGMAWAEAPAGKYKLIPDHIRQSNCQIEAEVDYRDFIAHEPKGEWVKMAPLRILSFDIECCGRKGIFPEADQDPVIQIANVVTKYGEKKPFVRNVFCLDTTSSIVATHVIEFDKEEKMLKAWQEFLLRIDPDVITGYNIANFDFPYLLDRAKHLKVHGFDHWSRIPGVVSKVKETNFSSKQLGNRDSKTTNTNGRLQLDLLQLIQRDHHLRSYTLNSVCSHFLNEQKEDVHYTMITELFNGTPESRRRLALYCLKDAYLPQRLMDKLSCLENYTEMARVTGVPFNMILSRGQQIRFISQLYRRGLDQKLVIPDLKPEGGDEQYEGATVIEPVRGYYDQPIATLDFASLYPSIMQAHNLCYTTLVNKSVIQKLNLVKDEDYIVTPNGDTFVTTKQRKGLLAQILEELLLARKQAKRELAQETDPFKKAVLNGRQLALKVTANSVYGLTGASQTGKLPCLEIARSTTSFGRQMIEMTRDEVEKKFTIANGYAHDAQVIYGDTDSVMVKFGTGDLAEAMKLGEEASGFVTSKFVKPIKLEFEKVYFPYLLINKKRYAGLYWTRPDKHDKMDTKGIETVRRDNCTLVQTVIEKVLRMILIDRDVPGAQEYVKDMIADLLQNKVDMSKLVITKALTKDDYAAKQAHVELAQRMKKRDAGSAPGLGDRVAYVMVRGAAGAKNYEKSEDPIYVLENNVPIDTRYYLDNQLAKPLGRIFEPILGETKANSLLTGAHTRTISVAAPSVGGLMKFAKKTQTCMGCKKPLTGKEESAGAVCSNCAPRVGELYKKTLNRVSDLEVRFGRLWTQCQRCQGSMHCEVICSSKDCPIFYMRMKTKKDLEDAGKELTRFDADQAAMW</sequence>
<dbReference type="InterPro" id="IPR006133">
    <property type="entry name" value="DNA-dir_DNA_pol_B_exonuc"/>
</dbReference>
<dbReference type="Proteomes" id="UP000887229">
    <property type="component" value="Unassembled WGS sequence"/>
</dbReference>
<comment type="subcellular location">
    <subcellularLocation>
        <location evidence="3">Mitochondrion</location>
    </subcellularLocation>
    <subcellularLocation>
        <location evidence="2 22">Nucleus</location>
    </subcellularLocation>
</comment>
<feature type="domain" description="DNA-directed DNA polymerase family B multifunctional" evidence="24">
    <location>
        <begin position="538"/>
        <end position="970"/>
    </location>
</feature>
<accession>A0A9P8CS35</accession>
<keyword evidence="9" id="KW-0540">Nuclease</keyword>
<evidence type="ECO:0000256" key="2">
    <source>
        <dbReference type="ARBA" id="ARBA00004123"/>
    </source>
</evidence>
<dbReference type="CDD" id="cd05777">
    <property type="entry name" value="DNA_polB_delta_exo"/>
    <property type="match status" value="1"/>
</dbReference>
<dbReference type="SUPFAM" id="SSF53098">
    <property type="entry name" value="Ribonuclease H-like"/>
    <property type="match status" value="1"/>
</dbReference>
<keyword evidence="18 22" id="KW-0238">DNA-binding</keyword>
<dbReference type="EMBL" id="MU251251">
    <property type="protein sequence ID" value="KAG9255346.1"/>
    <property type="molecule type" value="Genomic_DNA"/>
</dbReference>
<dbReference type="GO" id="GO:0008270">
    <property type="term" value="F:zinc ion binding"/>
    <property type="evidence" value="ECO:0007669"/>
    <property type="project" value="UniProtKB-KW"/>
</dbReference>
<evidence type="ECO:0000259" key="25">
    <source>
        <dbReference type="Pfam" id="PF03104"/>
    </source>
</evidence>
<dbReference type="FunFam" id="3.30.342.10:FF:000009">
    <property type="entry name" value="DNA polymerase"/>
    <property type="match status" value="1"/>
</dbReference>
<dbReference type="SMART" id="SM00486">
    <property type="entry name" value="POLBc"/>
    <property type="match status" value="1"/>
</dbReference>
<feature type="compositionally biased region" description="Polar residues" evidence="23">
    <location>
        <begin position="16"/>
        <end position="26"/>
    </location>
</feature>
<comment type="similarity">
    <text evidence="4 22">Belongs to the DNA polymerase type-B family.</text>
</comment>
<gene>
    <name evidence="27" type="ORF">F5Z01DRAFT_49476</name>
</gene>
<organism evidence="27 28">
    <name type="scientific">Emericellopsis atlantica</name>
    <dbReference type="NCBI Taxonomy" id="2614577"/>
    <lineage>
        <taxon>Eukaryota</taxon>
        <taxon>Fungi</taxon>
        <taxon>Dikarya</taxon>
        <taxon>Ascomycota</taxon>
        <taxon>Pezizomycotina</taxon>
        <taxon>Sordariomycetes</taxon>
        <taxon>Hypocreomycetidae</taxon>
        <taxon>Hypocreales</taxon>
        <taxon>Bionectriaceae</taxon>
        <taxon>Emericellopsis</taxon>
    </lineage>
</organism>
<keyword evidence="28" id="KW-1185">Reference proteome</keyword>
<keyword evidence="15 22" id="KW-0239">DNA-directed DNA polymerase</keyword>
<evidence type="ECO:0000256" key="1">
    <source>
        <dbReference type="ARBA" id="ARBA00001966"/>
    </source>
</evidence>
<comment type="cofactor">
    <cofactor evidence="1 22">
        <name>[4Fe-4S] cluster</name>
        <dbReference type="ChEBI" id="CHEBI:49883"/>
    </cofactor>
</comment>
<evidence type="ECO:0000256" key="21">
    <source>
        <dbReference type="ARBA" id="ARBA00049244"/>
    </source>
</evidence>
<feature type="domain" description="C4-type zinc-finger of DNA polymerase delta" evidence="26">
    <location>
        <begin position="1008"/>
        <end position="1082"/>
    </location>
</feature>
<dbReference type="Gene3D" id="3.30.342.10">
    <property type="entry name" value="DNA Polymerase, chain B, domain 1"/>
    <property type="match status" value="1"/>
</dbReference>
<dbReference type="InterPro" id="IPR006172">
    <property type="entry name" value="DNA-dir_DNA_pol_B"/>
</dbReference>
<keyword evidence="10 22" id="KW-0479">Metal-binding</keyword>
<evidence type="ECO:0000256" key="17">
    <source>
        <dbReference type="ARBA" id="ARBA00023014"/>
    </source>
</evidence>
<evidence type="ECO:0000256" key="16">
    <source>
        <dbReference type="ARBA" id="ARBA00023004"/>
    </source>
</evidence>
<keyword evidence="7 22" id="KW-0548">Nucleotidyltransferase</keyword>
<dbReference type="Gene3D" id="1.10.132.60">
    <property type="entry name" value="DNA polymerase family B, C-terminal domain"/>
    <property type="match status" value="1"/>
</dbReference>
<evidence type="ECO:0000256" key="18">
    <source>
        <dbReference type="ARBA" id="ARBA00023125"/>
    </source>
</evidence>
<dbReference type="GO" id="GO:0006287">
    <property type="term" value="P:base-excision repair, gap-filling"/>
    <property type="evidence" value="ECO:0007669"/>
    <property type="project" value="TreeGrafter"/>
</dbReference>
<dbReference type="GO" id="GO:0003887">
    <property type="term" value="F:DNA-directed DNA polymerase activity"/>
    <property type="evidence" value="ECO:0007669"/>
    <property type="project" value="UniProtKB-KW"/>
</dbReference>
<evidence type="ECO:0000259" key="26">
    <source>
        <dbReference type="Pfam" id="PF14260"/>
    </source>
</evidence>
<dbReference type="Gene3D" id="3.30.420.10">
    <property type="entry name" value="Ribonuclease H-like superfamily/Ribonuclease H"/>
    <property type="match status" value="1"/>
</dbReference>
<dbReference type="FunFam" id="1.10.287.690:FF:000001">
    <property type="entry name" value="DNA polymerase"/>
    <property type="match status" value="1"/>
</dbReference>
<evidence type="ECO:0000256" key="8">
    <source>
        <dbReference type="ARBA" id="ARBA00022705"/>
    </source>
</evidence>
<dbReference type="InterPro" id="IPR017964">
    <property type="entry name" value="DNA-dir_DNA_pol_B_CS"/>
</dbReference>
<dbReference type="RefSeq" id="XP_046119270.1">
    <property type="nucleotide sequence ID" value="XM_046260220.1"/>
</dbReference>
<dbReference type="FunFam" id="1.10.132.60:FF:000001">
    <property type="entry name" value="DNA polymerase"/>
    <property type="match status" value="1"/>
</dbReference>
<dbReference type="FunFam" id="3.30.420.10:FF:000004">
    <property type="entry name" value="DNA polymerase"/>
    <property type="match status" value="1"/>
</dbReference>
<keyword evidence="8 22" id="KW-0235">DNA replication</keyword>
<keyword evidence="12" id="KW-0378">Hydrolase</keyword>
<dbReference type="PANTHER" id="PTHR10322:SF23">
    <property type="entry name" value="DNA POLYMERASE DELTA CATALYTIC SUBUNIT"/>
    <property type="match status" value="1"/>
</dbReference>
<evidence type="ECO:0000256" key="7">
    <source>
        <dbReference type="ARBA" id="ARBA00022695"/>
    </source>
</evidence>
<dbReference type="NCBIfam" id="TIGR00592">
    <property type="entry name" value="pol2"/>
    <property type="match status" value="1"/>
</dbReference>
<dbReference type="AlphaFoldDB" id="A0A9P8CS35"/>
<dbReference type="Gene3D" id="3.90.1600.10">
    <property type="entry name" value="Palm domain of DNA polymerase"/>
    <property type="match status" value="1"/>
</dbReference>
<dbReference type="GO" id="GO:0045004">
    <property type="term" value="P:DNA replication proofreading"/>
    <property type="evidence" value="ECO:0007669"/>
    <property type="project" value="TreeGrafter"/>
</dbReference>
<dbReference type="InterPro" id="IPR006134">
    <property type="entry name" value="DNA-dir_DNA_pol_B_multi_dom"/>
</dbReference>
<evidence type="ECO:0000256" key="6">
    <source>
        <dbReference type="ARBA" id="ARBA00022679"/>
    </source>
</evidence>
<dbReference type="InterPro" id="IPR036397">
    <property type="entry name" value="RNaseH_sf"/>
</dbReference>
<dbReference type="InterPro" id="IPR042087">
    <property type="entry name" value="DNA_pol_B_thumb"/>
</dbReference>
<dbReference type="GO" id="GO:0051539">
    <property type="term" value="F:4 iron, 4 sulfur cluster binding"/>
    <property type="evidence" value="ECO:0007669"/>
    <property type="project" value="UniProtKB-KW"/>
</dbReference>